<reference evidence="2" key="1">
    <citation type="journal article" date="2019" name="Int. J. Syst. Evol. Microbiol.">
        <title>The Global Catalogue of Microorganisms (GCM) 10K type strain sequencing project: providing services to taxonomists for standard genome sequencing and annotation.</title>
        <authorList>
            <consortium name="The Broad Institute Genomics Platform"/>
            <consortium name="The Broad Institute Genome Sequencing Center for Infectious Disease"/>
            <person name="Wu L."/>
            <person name="Ma J."/>
        </authorList>
    </citation>
    <scope>NUCLEOTIDE SEQUENCE [LARGE SCALE GENOMIC DNA]</scope>
    <source>
        <strain evidence="2">JCM 18019</strain>
    </source>
</reference>
<gene>
    <name evidence="1" type="ORF">GCM10023210_41260</name>
</gene>
<proteinExistence type="predicted"/>
<dbReference type="Proteomes" id="UP001500353">
    <property type="component" value="Unassembled WGS sequence"/>
</dbReference>
<keyword evidence="2" id="KW-1185">Reference proteome</keyword>
<evidence type="ECO:0000313" key="2">
    <source>
        <dbReference type="Proteomes" id="UP001500353"/>
    </source>
</evidence>
<comment type="caution">
    <text evidence="1">The sequence shown here is derived from an EMBL/GenBank/DDBJ whole genome shotgun (WGS) entry which is preliminary data.</text>
</comment>
<evidence type="ECO:0000313" key="1">
    <source>
        <dbReference type="EMBL" id="GAA5101449.1"/>
    </source>
</evidence>
<name>A0ABP9MZW0_9FLAO</name>
<sequence>MLGGTVNFGYIPFSTASMNSYFSMGYVDNSSSNLSSGFYLYPFSSDLLSIDINTGMVIYPESYKALYMNSVGKIGMGANNFSCSDRNDYM</sequence>
<dbReference type="EMBL" id="BAABHX010000009">
    <property type="protein sequence ID" value="GAA5101449.1"/>
    <property type="molecule type" value="Genomic_DNA"/>
</dbReference>
<accession>A0ABP9MZW0</accession>
<protein>
    <submittedName>
        <fullName evidence="1">Uncharacterized protein</fullName>
    </submittedName>
</protein>
<organism evidence="1 2">
    <name type="scientific">Chryseobacterium ginsengisoli</name>
    <dbReference type="NCBI Taxonomy" id="363853"/>
    <lineage>
        <taxon>Bacteria</taxon>
        <taxon>Pseudomonadati</taxon>
        <taxon>Bacteroidota</taxon>
        <taxon>Flavobacteriia</taxon>
        <taxon>Flavobacteriales</taxon>
        <taxon>Weeksellaceae</taxon>
        <taxon>Chryseobacterium group</taxon>
        <taxon>Chryseobacterium</taxon>
    </lineage>
</organism>